<reference evidence="2 3" key="1">
    <citation type="submission" date="2017-11" db="EMBL/GenBank/DDBJ databases">
        <title>The genome of Rhizophagus clarus HR1 reveals common genetic basis of auxotrophy among arbuscular mycorrhizal fungi.</title>
        <authorList>
            <person name="Kobayashi Y."/>
        </authorList>
    </citation>
    <scope>NUCLEOTIDE SEQUENCE [LARGE SCALE GENOMIC DNA]</scope>
    <source>
        <strain evidence="2 3">HR1</strain>
    </source>
</reference>
<dbReference type="GO" id="GO:0004674">
    <property type="term" value="F:protein serine/threonine kinase activity"/>
    <property type="evidence" value="ECO:0007669"/>
    <property type="project" value="TreeGrafter"/>
</dbReference>
<dbReference type="InterPro" id="IPR000719">
    <property type="entry name" value="Prot_kinase_dom"/>
</dbReference>
<dbReference type="InterPro" id="IPR011009">
    <property type="entry name" value="Kinase-like_dom_sf"/>
</dbReference>
<dbReference type="InterPro" id="IPR001245">
    <property type="entry name" value="Ser-Thr/Tyr_kinase_cat_dom"/>
</dbReference>
<evidence type="ECO:0000313" key="3">
    <source>
        <dbReference type="Proteomes" id="UP000247702"/>
    </source>
</evidence>
<feature type="domain" description="Protein kinase" evidence="1">
    <location>
        <begin position="99"/>
        <end position="374"/>
    </location>
</feature>
<protein>
    <recommendedName>
        <fullName evidence="1">Protein kinase domain-containing protein</fullName>
    </recommendedName>
</protein>
<dbReference type="InterPro" id="IPR051681">
    <property type="entry name" value="Ser/Thr_Kinases-Pseudokinases"/>
</dbReference>
<organism evidence="2 3">
    <name type="scientific">Rhizophagus clarus</name>
    <dbReference type="NCBI Taxonomy" id="94130"/>
    <lineage>
        <taxon>Eukaryota</taxon>
        <taxon>Fungi</taxon>
        <taxon>Fungi incertae sedis</taxon>
        <taxon>Mucoromycota</taxon>
        <taxon>Glomeromycotina</taxon>
        <taxon>Glomeromycetes</taxon>
        <taxon>Glomerales</taxon>
        <taxon>Glomeraceae</taxon>
        <taxon>Rhizophagus</taxon>
    </lineage>
</organism>
<dbReference type="PROSITE" id="PS50011">
    <property type="entry name" value="PROTEIN_KINASE_DOM"/>
    <property type="match status" value="1"/>
</dbReference>
<dbReference type="Pfam" id="PF07714">
    <property type="entry name" value="PK_Tyr_Ser-Thr"/>
    <property type="match status" value="1"/>
</dbReference>
<name>A0A2Z6R1M7_9GLOM</name>
<keyword evidence="3" id="KW-1185">Reference proteome</keyword>
<evidence type="ECO:0000259" key="1">
    <source>
        <dbReference type="PROSITE" id="PS50011"/>
    </source>
</evidence>
<dbReference type="Gene3D" id="1.10.510.10">
    <property type="entry name" value="Transferase(Phosphotransferase) domain 1"/>
    <property type="match status" value="1"/>
</dbReference>
<dbReference type="Proteomes" id="UP000247702">
    <property type="component" value="Unassembled WGS sequence"/>
</dbReference>
<proteinExistence type="predicted"/>
<comment type="caution">
    <text evidence="2">The sequence shown here is derived from an EMBL/GenBank/DDBJ whole genome shotgun (WGS) entry which is preliminary data.</text>
</comment>
<dbReference type="PANTHER" id="PTHR44329">
    <property type="entry name" value="SERINE/THREONINE-PROTEIN KINASE TNNI3K-RELATED"/>
    <property type="match status" value="1"/>
</dbReference>
<dbReference type="EMBL" id="BEXD01001913">
    <property type="protein sequence ID" value="GBB96297.1"/>
    <property type="molecule type" value="Genomic_DNA"/>
</dbReference>
<sequence>MYNLAICYKNENNLEKAFYWRQKVAEGKLNFESKDESCNECQKPYIDYQWCQKCNSKRFKQNFLKWTSKNEFIDKFIQEAQLNAKNCYEVLEWIPYDKFLNVNYYDKGGFSEIYKAVWLDGPIDSWNFDKQQWNRWKYQTGYEVVFKILNNSSILNNKFLDEWKYHYNCQKKSFSKFIQIFGITQDPYNLNYIIVMSYAKKGNLRKCLSNIIKFKWLDKLQLLKNIISGLKVIHESNLTHGDFHDGNVLLSDDYNEVFIIDLGLCKPISDKKDNECYGVLPYMAPEILKNKPYTPASDIYSFSMIMWEFTSGIPPYNNKPHDYHLYIDICKGERPEIIENTPQCYIDLMKRCWDSDPENRPTVTELEYKMSEWIRCTNEFYRVNRNGFYNCRVSDIDIKLENDMLEFVKENNALVQEQANITITQPHSQAYYTSRKLTEILVKEDSGCLECIVENY</sequence>
<dbReference type="AlphaFoldDB" id="A0A2Z6R1M7"/>
<evidence type="ECO:0000313" key="2">
    <source>
        <dbReference type="EMBL" id="GBB96297.1"/>
    </source>
</evidence>
<gene>
    <name evidence="2" type="ORF">RclHR1_02720012</name>
</gene>
<dbReference type="GO" id="GO:0005524">
    <property type="term" value="F:ATP binding"/>
    <property type="evidence" value="ECO:0007669"/>
    <property type="project" value="InterPro"/>
</dbReference>
<dbReference type="SMART" id="SM00220">
    <property type="entry name" value="S_TKc"/>
    <property type="match status" value="1"/>
</dbReference>
<dbReference type="SUPFAM" id="SSF56112">
    <property type="entry name" value="Protein kinase-like (PK-like)"/>
    <property type="match status" value="1"/>
</dbReference>
<accession>A0A2Z6R1M7</accession>